<proteinExistence type="predicted"/>
<accession>A0A328AGS7</accession>
<dbReference type="InterPro" id="IPR009354">
    <property type="entry name" value="Usg"/>
</dbReference>
<organism evidence="1 2">
    <name type="scientific">Phenylobacterium soli</name>
    <dbReference type="NCBI Taxonomy" id="2170551"/>
    <lineage>
        <taxon>Bacteria</taxon>
        <taxon>Pseudomonadati</taxon>
        <taxon>Pseudomonadota</taxon>
        <taxon>Alphaproteobacteria</taxon>
        <taxon>Caulobacterales</taxon>
        <taxon>Caulobacteraceae</taxon>
        <taxon>Phenylobacterium</taxon>
    </lineage>
</organism>
<keyword evidence="2" id="KW-1185">Reference proteome</keyword>
<name>A0A328AGS7_9CAUL</name>
<gene>
    <name evidence="1" type="ORF">DJ017_04515</name>
</gene>
<dbReference type="AlphaFoldDB" id="A0A328AGS7"/>
<dbReference type="OrthoDB" id="9811054at2"/>
<evidence type="ECO:0000313" key="2">
    <source>
        <dbReference type="Proteomes" id="UP000249254"/>
    </source>
</evidence>
<sequence length="90" mass="10516">MMASPEFRKQLEGYSLATAEILYRMPDHPSLLQSYIWQDYDLCPEFPALRKFLDFWSRTLDGPLFKVTVAHCRLIKPAELKAVGAEFRLH</sequence>
<reference evidence="2" key="1">
    <citation type="submission" date="2018-05" db="EMBL/GenBank/DDBJ databases">
        <authorList>
            <person name="Li X."/>
        </authorList>
    </citation>
    <scope>NUCLEOTIDE SEQUENCE [LARGE SCALE GENOMIC DNA]</scope>
    <source>
        <strain evidence="2">LX32</strain>
    </source>
</reference>
<protein>
    <submittedName>
        <fullName evidence="1">Protein usg</fullName>
    </submittedName>
</protein>
<dbReference type="Pfam" id="PF06233">
    <property type="entry name" value="Usg"/>
    <property type="match status" value="1"/>
</dbReference>
<dbReference type="RefSeq" id="WP_111527590.1">
    <property type="nucleotide sequence ID" value="NZ_JBHRSG010000002.1"/>
</dbReference>
<dbReference type="Proteomes" id="UP000249254">
    <property type="component" value="Unassembled WGS sequence"/>
</dbReference>
<evidence type="ECO:0000313" key="1">
    <source>
        <dbReference type="EMBL" id="RAK53839.1"/>
    </source>
</evidence>
<comment type="caution">
    <text evidence="1">The sequence shown here is derived from an EMBL/GenBank/DDBJ whole genome shotgun (WGS) entry which is preliminary data.</text>
</comment>
<dbReference type="EMBL" id="QFYQ01000001">
    <property type="protein sequence ID" value="RAK53839.1"/>
    <property type="molecule type" value="Genomic_DNA"/>
</dbReference>